<sequence>MSTWRDSLLPASFRGVGFFIEKAVVPVGRKGQLHEFPQRDEPYFESLGKQSQVHTLTAFIVGRDCFEQRDKLLEALEQDGAGELVHPWLGRMPVKVGQCSVTHTLSEGGLVKLDLVFYPANPLKFPVSTLNTRRQLLGASESLLDSALRRYRSVMATVDAVRINIQALRSALSGVFATIQRQFAPFMTIYSDVTALVHSLVNAPLTVSTLFSTFFASFDGDTRRSGRADGSSNIGGSTGGGSASGSGGSASGSNGSGSSSGSGGTSTRQASRTAINGGTSSVETVPYRSVISEATQQAEAVSSINLVNQGSGLDTGVTAQATANLVQDALLVKVARIVASMPVAAKVTPLAVVPSLDQQVTQALQRVDVPVADDVIELRDTLSSAIWEASLKADPEHYLALNTLRQALVRHLNAVAASGVRLVDMQVSEPLPALVLAYRRFGDASRGQEIVQRNRLAHPGFVPPGTLKIAQE</sequence>
<dbReference type="GeneID" id="64463583"/>
<dbReference type="AlphaFoldDB" id="A0A8T8C7Q8"/>
<reference evidence="3 4" key="1">
    <citation type="journal article" date="2011" name="PLoS Pathog.">
        <title>Dynamic evolution of pathogenicity revealed by sequencing and comparative genomics of 19 Pseudomonas syringae isolates.</title>
        <authorList>
            <person name="Baltrus D.A."/>
            <person name="Nishimura M.T."/>
            <person name="Romanchuk A."/>
            <person name="Chang J.H."/>
            <person name="Mukhtar M.S."/>
            <person name="Cherkis K."/>
            <person name="Roach J."/>
            <person name="Grant S.R."/>
            <person name="Jones C.D."/>
            <person name="Dangl J.L."/>
        </authorList>
    </citation>
    <scope>NUCLEOTIDE SEQUENCE [LARGE SCALE GENOMIC DNA]</scope>
    <source>
        <strain evidence="3 4">ES4326</strain>
    </source>
</reference>
<accession>A0A8T8C7Q8</accession>
<proteinExistence type="predicted"/>
<protein>
    <submittedName>
        <fullName evidence="3">Hydroxyacid dehydrogenase</fullName>
    </submittedName>
</protein>
<evidence type="ECO:0000313" key="4">
    <source>
        <dbReference type="Proteomes" id="UP000003811"/>
    </source>
</evidence>
<feature type="region of interest" description="Disordered" evidence="1">
    <location>
        <begin position="222"/>
        <end position="280"/>
    </location>
</feature>
<organism evidence="3 4">
    <name type="scientific">Pseudomonas syringae pv. maculicola str. ES4326</name>
    <dbReference type="NCBI Taxonomy" id="629265"/>
    <lineage>
        <taxon>Bacteria</taxon>
        <taxon>Pseudomonadati</taxon>
        <taxon>Pseudomonadota</taxon>
        <taxon>Gammaproteobacteria</taxon>
        <taxon>Pseudomonadales</taxon>
        <taxon>Pseudomonadaceae</taxon>
        <taxon>Pseudomonas</taxon>
    </lineage>
</organism>
<feature type="compositionally biased region" description="Polar residues" evidence="1">
    <location>
        <begin position="267"/>
        <end position="280"/>
    </location>
</feature>
<name>A0A8T8C7Q8_PSEYM</name>
<feature type="compositionally biased region" description="Gly residues" evidence="1">
    <location>
        <begin position="236"/>
        <end position="264"/>
    </location>
</feature>
<evidence type="ECO:0000259" key="2">
    <source>
        <dbReference type="Pfam" id="PF07157"/>
    </source>
</evidence>
<evidence type="ECO:0000256" key="1">
    <source>
        <dbReference type="SAM" id="MobiDB-lite"/>
    </source>
</evidence>
<evidence type="ECO:0000313" key="3">
    <source>
        <dbReference type="EMBL" id="QHE99434.1"/>
    </source>
</evidence>
<dbReference type="Proteomes" id="UP000003811">
    <property type="component" value="Chromosome"/>
</dbReference>
<feature type="domain" description="DNA circulation N-terminal" evidence="2">
    <location>
        <begin position="8"/>
        <end position="94"/>
    </location>
</feature>
<gene>
    <name evidence="3" type="ORF">PMA4326_024405</name>
</gene>
<dbReference type="EMBL" id="CP047260">
    <property type="protein sequence ID" value="QHE99434.1"/>
    <property type="molecule type" value="Genomic_DNA"/>
</dbReference>
<dbReference type="RefSeq" id="WP_007251915.1">
    <property type="nucleotide sequence ID" value="NZ_CP047260.1"/>
</dbReference>
<dbReference type="InterPro" id="IPR009826">
    <property type="entry name" value="DNA_circ_N"/>
</dbReference>
<dbReference type="Pfam" id="PF07157">
    <property type="entry name" value="DNA_circ_N"/>
    <property type="match status" value="1"/>
</dbReference>